<evidence type="ECO:0000313" key="3">
    <source>
        <dbReference type="Proteomes" id="UP000326831"/>
    </source>
</evidence>
<dbReference type="Proteomes" id="UP000326831">
    <property type="component" value="Chromosome"/>
</dbReference>
<gene>
    <name evidence="2" type="ORF">CP968_01120</name>
    <name evidence="1" type="ORF">GCM10010371_53100</name>
</gene>
<dbReference type="KEGG" id="ssub:CP968_01120"/>
<keyword evidence="3" id="KW-1185">Reference proteome</keyword>
<reference evidence="1" key="3">
    <citation type="submission" date="2020-09" db="EMBL/GenBank/DDBJ databases">
        <authorList>
            <person name="Sun Q."/>
            <person name="Ohkuma M."/>
        </authorList>
    </citation>
    <scope>NUCLEOTIDE SEQUENCE</scope>
    <source>
        <strain evidence="1">JCM 4834</strain>
    </source>
</reference>
<name>A0A5P2UF55_9ACTN</name>
<dbReference type="EMBL" id="CP023701">
    <property type="protein sequence ID" value="QEU77095.1"/>
    <property type="molecule type" value="Genomic_DNA"/>
</dbReference>
<dbReference type="AlphaFoldDB" id="A0A5P2UF55"/>
<reference evidence="1" key="1">
    <citation type="journal article" date="2014" name="Int. J. Syst. Evol. Microbiol.">
        <title>Complete genome sequence of Corynebacterium casei LMG S-19264T (=DSM 44701T), isolated from a smear-ripened cheese.</title>
        <authorList>
            <consortium name="US DOE Joint Genome Institute (JGI-PGF)"/>
            <person name="Walter F."/>
            <person name="Albersmeier A."/>
            <person name="Kalinowski J."/>
            <person name="Ruckert C."/>
        </authorList>
    </citation>
    <scope>NUCLEOTIDE SEQUENCE</scope>
    <source>
        <strain evidence="1">JCM 4834</strain>
    </source>
</reference>
<sequence length="62" mass="6546">MLREDGIGLGDGAAVNAQPMATGPAEFCVRGFRARLRVVAVALVFNEESDGDHDGPESRLCT</sequence>
<dbReference type="EMBL" id="BMVX01000024">
    <property type="protein sequence ID" value="GGZ86519.1"/>
    <property type="molecule type" value="Genomic_DNA"/>
</dbReference>
<evidence type="ECO:0000313" key="2">
    <source>
        <dbReference type="EMBL" id="QEU77095.1"/>
    </source>
</evidence>
<reference evidence="2 3" key="2">
    <citation type="submission" date="2017-09" db="EMBL/GenBank/DDBJ databases">
        <authorList>
            <person name="Lee N."/>
            <person name="Cho B.-K."/>
        </authorList>
    </citation>
    <scope>NUCLEOTIDE SEQUENCE [LARGE SCALE GENOMIC DNA]</scope>
    <source>
        <strain evidence="2 3">ATCC 27467</strain>
    </source>
</reference>
<organism evidence="2 3">
    <name type="scientific">Streptomyces subrutilus</name>
    <dbReference type="NCBI Taxonomy" id="36818"/>
    <lineage>
        <taxon>Bacteria</taxon>
        <taxon>Bacillati</taxon>
        <taxon>Actinomycetota</taxon>
        <taxon>Actinomycetes</taxon>
        <taxon>Kitasatosporales</taxon>
        <taxon>Streptomycetaceae</taxon>
        <taxon>Streptomyces</taxon>
    </lineage>
</organism>
<accession>A0A5P2UF55</accession>
<proteinExistence type="predicted"/>
<protein>
    <submittedName>
        <fullName evidence="2">Uncharacterized protein</fullName>
    </submittedName>
</protein>
<dbReference type="Proteomes" id="UP000634660">
    <property type="component" value="Unassembled WGS sequence"/>
</dbReference>
<evidence type="ECO:0000313" key="1">
    <source>
        <dbReference type="EMBL" id="GGZ86519.1"/>
    </source>
</evidence>